<organism evidence="1 2">
    <name type="scientific">Terrihabitans rhizophilus</name>
    <dbReference type="NCBI Taxonomy" id="3092662"/>
    <lineage>
        <taxon>Bacteria</taxon>
        <taxon>Pseudomonadati</taxon>
        <taxon>Pseudomonadota</taxon>
        <taxon>Alphaproteobacteria</taxon>
        <taxon>Hyphomicrobiales</taxon>
        <taxon>Terrihabitans</taxon>
    </lineage>
</organism>
<proteinExistence type="predicted"/>
<reference evidence="1 2" key="1">
    <citation type="submission" date="2023-11" db="EMBL/GenBank/DDBJ databases">
        <authorList>
            <person name="Bao R."/>
        </authorList>
    </citation>
    <scope>NUCLEOTIDE SEQUENCE [LARGE SCALE GENOMIC DNA]</scope>
    <source>
        <strain evidence="1 2">PJ23</strain>
    </source>
</reference>
<gene>
    <name evidence="1" type="ORF">SCD90_15210</name>
</gene>
<sequence>MTNADTVEYIHEMTLELAKLAEKQGLYQLAYLLALAAEAAGREQREIMRALAHIPEMPAASADAHAS</sequence>
<protein>
    <recommendedName>
        <fullName evidence="3">DUF2783 domain-containing protein</fullName>
    </recommendedName>
</protein>
<dbReference type="Proteomes" id="UP001274321">
    <property type="component" value="Unassembled WGS sequence"/>
</dbReference>
<keyword evidence="2" id="KW-1185">Reference proteome</keyword>
<accession>A0ABU4RTA4</accession>
<dbReference type="RefSeq" id="WP_319845551.1">
    <property type="nucleotide sequence ID" value="NZ_JAXAFJ010000012.1"/>
</dbReference>
<name>A0ABU4RTA4_9HYPH</name>
<evidence type="ECO:0008006" key="3">
    <source>
        <dbReference type="Google" id="ProtNLM"/>
    </source>
</evidence>
<evidence type="ECO:0000313" key="1">
    <source>
        <dbReference type="EMBL" id="MDX6807418.1"/>
    </source>
</evidence>
<evidence type="ECO:0000313" key="2">
    <source>
        <dbReference type="Proteomes" id="UP001274321"/>
    </source>
</evidence>
<comment type="caution">
    <text evidence="1">The sequence shown here is derived from an EMBL/GenBank/DDBJ whole genome shotgun (WGS) entry which is preliminary data.</text>
</comment>
<dbReference type="EMBL" id="JAXAFJ010000012">
    <property type="protein sequence ID" value="MDX6807418.1"/>
    <property type="molecule type" value="Genomic_DNA"/>
</dbReference>